<dbReference type="PANTHER" id="PTHR48029:SF1">
    <property type="entry name" value="NUCLEOLAR PROTEIN 8"/>
    <property type="match status" value="1"/>
</dbReference>
<organism evidence="3 4">
    <name type="scientific">Phyllotreta striolata</name>
    <name type="common">Striped flea beetle</name>
    <name type="synonym">Crioceris striolata</name>
    <dbReference type="NCBI Taxonomy" id="444603"/>
    <lineage>
        <taxon>Eukaryota</taxon>
        <taxon>Metazoa</taxon>
        <taxon>Ecdysozoa</taxon>
        <taxon>Arthropoda</taxon>
        <taxon>Hexapoda</taxon>
        <taxon>Insecta</taxon>
        <taxon>Pterygota</taxon>
        <taxon>Neoptera</taxon>
        <taxon>Endopterygota</taxon>
        <taxon>Coleoptera</taxon>
        <taxon>Polyphaga</taxon>
        <taxon>Cucujiformia</taxon>
        <taxon>Chrysomeloidea</taxon>
        <taxon>Chrysomelidae</taxon>
        <taxon>Galerucinae</taxon>
        <taxon>Alticini</taxon>
        <taxon>Phyllotreta</taxon>
    </lineage>
</organism>
<feature type="compositionally biased region" description="Basic and acidic residues" evidence="2">
    <location>
        <begin position="184"/>
        <end position="199"/>
    </location>
</feature>
<feature type="region of interest" description="Disordered" evidence="2">
    <location>
        <begin position="127"/>
        <end position="229"/>
    </location>
</feature>
<dbReference type="EMBL" id="OU900099">
    <property type="protein sequence ID" value="CAG9863184.1"/>
    <property type="molecule type" value="Genomic_DNA"/>
</dbReference>
<keyword evidence="1" id="KW-0694">RNA-binding</keyword>
<gene>
    <name evidence="3" type="ORF">PHYEVI_LOCUS9483</name>
</gene>
<dbReference type="GO" id="GO:0003723">
    <property type="term" value="F:RNA binding"/>
    <property type="evidence" value="ECO:0007669"/>
    <property type="project" value="UniProtKB-KW"/>
</dbReference>
<dbReference type="AlphaFoldDB" id="A0A9N9TV22"/>
<feature type="compositionally biased region" description="Basic and acidic residues" evidence="2">
    <location>
        <begin position="258"/>
        <end position="291"/>
    </location>
</feature>
<dbReference type="PANTHER" id="PTHR48029">
    <property type="entry name" value="NUCLEOLAR PROTEIN 8"/>
    <property type="match status" value="1"/>
</dbReference>
<keyword evidence="4" id="KW-1185">Reference proteome</keyword>
<reference evidence="3" key="1">
    <citation type="submission" date="2022-01" db="EMBL/GenBank/DDBJ databases">
        <authorList>
            <person name="King R."/>
        </authorList>
    </citation>
    <scope>NUCLEOTIDE SEQUENCE</scope>
</reference>
<feature type="compositionally biased region" description="Basic and acidic residues" evidence="2">
    <location>
        <begin position="207"/>
        <end position="228"/>
    </location>
</feature>
<sequence>MGKVNKNSTAGKSDANLKRLESLKNLKDNYHNKKSLIKSALANIDVPSKNKIVFSDTAERYSENNCTNESGKKTLFNENDSEEEFEPTFSVKEHFQGKEGQKLLELQSKFKNDKRFTLDERFLENNEAESVEVAPNQEANEDVPIEEEKKREYEILEQVLGKKIAPKEKHEPSKKKMLRFDPSQPEHSKYEIPKAAPEKKSKRKRKNSEAEVTDEKKQEEKAAPEVSKEVFFQVSDNLKQTFEEQKEFSLLSMFGQQPEEKRAEEAYASKEHSKTLTNGFHKEKNPFRYDSSDDEDETRDVQESNKNQSVPAKNEEVRKKTSWTEPFFFKLDDFRLQEGFDFLEKMQSEETTEFKKLRRDLKEIVKAKVRNNLRKNKPFKKKLGGNRKKKVLRLKKAMKR</sequence>
<accession>A0A9N9TV22</accession>
<name>A0A9N9TV22_PHYSR</name>
<evidence type="ECO:0000256" key="1">
    <source>
        <dbReference type="ARBA" id="ARBA00022884"/>
    </source>
</evidence>
<protein>
    <submittedName>
        <fullName evidence="3">Uncharacterized protein</fullName>
    </submittedName>
</protein>
<evidence type="ECO:0000313" key="4">
    <source>
        <dbReference type="Proteomes" id="UP001153712"/>
    </source>
</evidence>
<evidence type="ECO:0000256" key="2">
    <source>
        <dbReference type="SAM" id="MobiDB-lite"/>
    </source>
</evidence>
<evidence type="ECO:0000313" key="3">
    <source>
        <dbReference type="EMBL" id="CAG9863184.1"/>
    </source>
</evidence>
<dbReference type="OrthoDB" id="21643at2759"/>
<dbReference type="Proteomes" id="UP001153712">
    <property type="component" value="Chromosome 6"/>
</dbReference>
<feature type="region of interest" description="Disordered" evidence="2">
    <location>
        <begin position="253"/>
        <end position="320"/>
    </location>
</feature>
<proteinExistence type="predicted"/>